<evidence type="ECO:0000313" key="2">
    <source>
        <dbReference type="Proteomes" id="UP000613177"/>
    </source>
</evidence>
<name>A0A8H7SY83_9FUNG</name>
<evidence type="ECO:0000313" key="1">
    <source>
        <dbReference type="EMBL" id="KAG2237236.1"/>
    </source>
</evidence>
<proteinExistence type="predicted"/>
<protein>
    <submittedName>
        <fullName evidence="1">Uncharacterized protein</fullName>
    </submittedName>
</protein>
<dbReference type="PANTHER" id="PTHR33099:SF13">
    <property type="entry name" value="F-BOX DOMAIN-CONTAINING PROTEIN-RELATED"/>
    <property type="match status" value="1"/>
</dbReference>
<keyword evidence="2" id="KW-1185">Reference proteome</keyword>
<accession>A0A8H7SY83</accession>
<comment type="caution">
    <text evidence="1">The sequence shown here is derived from an EMBL/GenBank/DDBJ whole genome shotgun (WGS) entry which is preliminary data.</text>
</comment>
<reference evidence="1" key="1">
    <citation type="submission" date="2021-01" db="EMBL/GenBank/DDBJ databases">
        <title>Metabolic potential, ecology and presence of endohyphal bacteria is reflected in genomic diversity of Mucoromycotina.</title>
        <authorList>
            <person name="Muszewska A."/>
            <person name="Okrasinska A."/>
            <person name="Steczkiewicz K."/>
            <person name="Drgas O."/>
            <person name="Orlowska M."/>
            <person name="Perlinska-Lenart U."/>
            <person name="Aleksandrzak-Piekarczyk T."/>
            <person name="Szatraj K."/>
            <person name="Zielenkiewicz U."/>
            <person name="Pilsyk S."/>
            <person name="Malc E."/>
            <person name="Mieczkowski P."/>
            <person name="Kruszewska J.S."/>
            <person name="Biernat P."/>
            <person name="Pawlowska J."/>
        </authorList>
    </citation>
    <scope>NUCLEOTIDE SEQUENCE</scope>
    <source>
        <strain evidence="1">WA0000018081</strain>
    </source>
</reference>
<dbReference type="AlphaFoldDB" id="A0A8H7SY83"/>
<sequence length="484" mass="54860">MTQDVNDNTVVILSDDDDEEELVNMNDYDSMEEYEAYMQNTNRFASRICKSQNLPDDHEPVIHSEREQINMWKELDEMISKLKQVCIPDSMTLDDTETSFACGVPVKDNAPDVAINIEGIPGPITFPLCPKDTKRILNTVSEKSGYLDISKVVLNLSFKEYLEETLLPEMMAYLGVGKHVAEDTRLQANRLHICEEGQVLNLPTPEGAYGSALLILPTDFTGGHVQAVYKDQNAMFQPESDTLQECYYVAWYNDVKTNFFPVTSGYQVSISFSLVYTGTDPTVTTASLQQQREMVENCQFTLEQQAESQHIIESAAQILQSVTSQQEEVLVYFLKFSYTLPRTVAKELKQSDKMIMALLNQVVAQTEFSVHLGEVERKVEAQVDEGDKEDCPIDEEGIHLTQCVIKDTYTLTSLCDEGGNNLLQNPVVIESLQPIIQGVNWYAKCKPDAEEYVEKENLVKYWYAKKTALVFIPKFKLDSFLIKN</sequence>
<organism evidence="1 2">
    <name type="scientific">Thamnidium elegans</name>
    <dbReference type="NCBI Taxonomy" id="101142"/>
    <lineage>
        <taxon>Eukaryota</taxon>
        <taxon>Fungi</taxon>
        <taxon>Fungi incertae sedis</taxon>
        <taxon>Mucoromycota</taxon>
        <taxon>Mucoromycotina</taxon>
        <taxon>Mucoromycetes</taxon>
        <taxon>Mucorales</taxon>
        <taxon>Mucorineae</taxon>
        <taxon>Mucoraceae</taxon>
        <taxon>Thamnidium</taxon>
    </lineage>
</organism>
<dbReference type="PANTHER" id="PTHR33099">
    <property type="entry name" value="FE2OG DIOXYGENASE DOMAIN-CONTAINING PROTEIN"/>
    <property type="match status" value="1"/>
</dbReference>
<dbReference type="Proteomes" id="UP000613177">
    <property type="component" value="Unassembled WGS sequence"/>
</dbReference>
<gene>
    <name evidence="1" type="ORF">INT48_006640</name>
</gene>
<dbReference type="EMBL" id="JAEPRE010000008">
    <property type="protein sequence ID" value="KAG2237236.1"/>
    <property type="molecule type" value="Genomic_DNA"/>
</dbReference>